<dbReference type="KEGG" id="ccho:CCHOA_10670"/>
<dbReference type="EMBL" id="CP033896">
    <property type="protein sequence ID" value="AZA14513.1"/>
    <property type="molecule type" value="Genomic_DNA"/>
</dbReference>
<dbReference type="Proteomes" id="UP000269019">
    <property type="component" value="Chromosome"/>
</dbReference>
<gene>
    <name evidence="1" type="ORF">CCHOA_10670</name>
</gene>
<evidence type="ECO:0000313" key="1">
    <source>
        <dbReference type="EMBL" id="AZA14513.1"/>
    </source>
</evidence>
<proteinExistence type="predicted"/>
<name>A0A3G6J9T3_9CORY</name>
<evidence type="ECO:0000313" key="2">
    <source>
        <dbReference type="Proteomes" id="UP000269019"/>
    </source>
</evidence>
<organism evidence="1 2">
    <name type="scientific">Corynebacterium choanae</name>
    <dbReference type="NCBI Taxonomy" id="1862358"/>
    <lineage>
        <taxon>Bacteria</taxon>
        <taxon>Bacillati</taxon>
        <taxon>Actinomycetota</taxon>
        <taxon>Actinomycetes</taxon>
        <taxon>Mycobacteriales</taxon>
        <taxon>Corynebacteriaceae</taxon>
        <taxon>Corynebacterium</taxon>
    </lineage>
</organism>
<dbReference type="AlphaFoldDB" id="A0A3G6J9T3"/>
<sequence>MRVGAGEVLWLRRTINALDASGAAIGQEVCEGVGVGACTDAASAPVRTITSHQVIYFLLGGWRAKVDNNETNSCGLGGRLSL</sequence>
<accession>A0A3G6J9T3</accession>
<protein>
    <submittedName>
        <fullName evidence="1">Uncharacterized protein</fullName>
    </submittedName>
</protein>
<keyword evidence="2" id="KW-1185">Reference proteome</keyword>
<reference evidence="1 2" key="1">
    <citation type="submission" date="2018-11" db="EMBL/GenBank/DDBJ databases">
        <authorList>
            <person name="Kleinhagauer T."/>
            <person name="Glaeser S.P."/>
            <person name="Spergser J."/>
            <person name="Ruckert C."/>
            <person name="Kaempfer P."/>
            <person name="Busse H.-J."/>
        </authorList>
    </citation>
    <scope>NUCLEOTIDE SEQUENCE [LARGE SCALE GENOMIC DNA]</scope>
    <source>
        <strain evidence="1 2">200CH</strain>
    </source>
</reference>